<keyword evidence="3" id="KW-1185">Reference proteome</keyword>
<dbReference type="EMBL" id="CP051682">
    <property type="protein sequence ID" value="QJD96040.1"/>
    <property type="molecule type" value="Genomic_DNA"/>
</dbReference>
<feature type="signal peptide" evidence="1">
    <location>
        <begin position="1"/>
        <end position="26"/>
    </location>
</feature>
<keyword evidence="1" id="KW-0732">Signal</keyword>
<organism evidence="2 3">
    <name type="scientific">Mucilaginibacter robiniae</name>
    <dbReference type="NCBI Taxonomy" id="2728022"/>
    <lineage>
        <taxon>Bacteria</taxon>
        <taxon>Pseudomonadati</taxon>
        <taxon>Bacteroidota</taxon>
        <taxon>Sphingobacteriia</taxon>
        <taxon>Sphingobacteriales</taxon>
        <taxon>Sphingobacteriaceae</taxon>
        <taxon>Mucilaginibacter</taxon>
    </lineage>
</organism>
<evidence type="ECO:0008006" key="4">
    <source>
        <dbReference type="Google" id="ProtNLM"/>
    </source>
</evidence>
<sequence length="90" mass="10181">MQFIVLRHFGSLRLMKLMMGINSAAASTVAAPFYCTKELSFDQLPGSAQRLFHHVESRTAVVSFSYRFGKRIAALRSRSAASEEERRRAQ</sequence>
<gene>
    <name evidence="2" type="ORF">HH214_09205</name>
</gene>
<dbReference type="RefSeq" id="WP_169607107.1">
    <property type="nucleotide sequence ID" value="NZ_CP051682.1"/>
</dbReference>
<name>A0A7L5DY67_9SPHI</name>
<evidence type="ECO:0000256" key="1">
    <source>
        <dbReference type="SAM" id="SignalP"/>
    </source>
</evidence>
<evidence type="ECO:0000313" key="3">
    <source>
        <dbReference type="Proteomes" id="UP000503278"/>
    </source>
</evidence>
<dbReference type="Proteomes" id="UP000503278">
    <property type="component" value="Chromosome"/>
</dbReference>
<proteinExistence type="predicted"/>
<reference evidence="2 3" key="1">
    <citation type="submission" date="2020-04" db="EMBL/GenBank/DDBJ databases">
        <title>Genome sequencing of novel species.</title>
        <authorList>
            <person name="Heo J."/>
            <person name="Kim S.-J."/>
            <person name="Kim J.-S."/>
            <person name="Hong S.-B."/>
            <person name="Kwon S.-W."/>
        </authorList>
    </citation>
    <scope>NUCLEOTIDE SEQUENCE [LARGE SCALE GENOMIC DNA]</scope>
    <source>
        <strain evidence="2 3">F39-2</strain>
    </source>
</reference>
<protein>
    <recommendedName>
        <fullName evidence="4">Secreted protein</fullName>
    </recommendedName>
</protein>
<evidence type="ECO:0000313" key="2">
    <source>
        <dbReference type="EMBL" id="QJD96040.1"/>
    </source>
</evidence>
<accession>A0A7L5DY67</accession>
<dbReference type="KEGG" id="mrob:HH214_09205"/>
<feature type="chain" id="PRO_5029588175" description="Secreted protein" evidence="1">
    <location>
        <begin position="27"/>
        <end position="90"/>
    </location>
</feature>
<dbReference type="AlphaFoldDB" id="A0A7L5DY67"/>